<name>A0A815IPM3_9BILA</name>
<dbReference type="OrthoDB" id="6500128at2759"/>
<keyword evidence="9 11" id="KW-1133">Transmembrane helix</keyword>
<evidence type="ECO:0000259" key="13">
    <source>
        <dbReference type="PROSITE" id="PS50929"/>
    </source>
</evidence>
<dbReference type="FunFam" id="1.20.1560.10:FF:000215">
    <property type="entry name" value="ABC transporter B family member 4"/>
    <property type="match status" value="1"/>
</dbReference>
<feature type="transmembrane region" description="Helical" evidence="11">
    <location>
        <begin position="456"/>
        <end position="480"/>
    </location>
</feature>
<organism evidence="14 15">
    <name type="scientific">Adineta steineri</name>
    <dbReference type="NCBI Taxonomy" id="433720"/>
    <lineage>
        <taxon>Eukaryota</taxon>
        <taxon>Metazoa</taxon>
        <taxon>Spiralia</taxon>
        <taxon>Gnathifera</taxon>
        <taxon>Rotifera</taxon>
        <taxon>Eurotatoria</taxon>
        <taxon>Bdelloidea</taxon>
        <taxon>Adinetida</taxon>
        <taxon>Adinetidae</taxon>
        <taxon>Adineta</taxon>
    </lineage>
</organism>
<dbReference type="GO" id="GO:0005524">
    <property type="term" value="F:ATP binding"/>
    <property type="evidence" value="ECO:0007669"/>
    <property type="project" value="UniProtKB-KW"/>
</dbReference>
<dbReference type="InterPro" id="IPR003439">
    <property type="entry name" value="ABC_transporter-like_ATP-bd"/>
</dbReference>
<evidence type="ECO:0000313" key="15">
    <source>
        <dbReference type="Proteomes" id="UP000663832"/>
    </source>
</evidence>
<keyword evidence="7" id="KW-0653">Protein transport</keyword>
<dbReference type="GO" id="GO:0015421">
    <property type="term" value="F:ABC-type oligopeptide transporter activity"/>
    <property type="evidence" value="ECO:0007669"/>
    <property type="project" value="TreeGrafter"/>
</dbReference>
<feature type="transmembrane region" description="Helical" evidence="11">
    <location>
        <begin position="12"/>
        <end position="33"/>
    </location>
</feature>
<keyword evidence="15" id="KW-1185">Reference proteome</keyword>
<dbReference type="InterPro" id="IPR011527">
    <property type="entry name" value="ABC1_TM_dom"/>
</dbReference>
<feature type="transmembrane region" description="Helical" evidence="11">
    <location>
        <begin position="279"/>
        <end position="302"/>
    </location>
</feature>
<evidence type="ECO:0000256" key="3">
    <source>
        <dbReference type="ARBA" id="ARBA00022448"/>
    </source>
</evidence>
<dbReference type="Proteomes" id="UP000663832">
    <property type="component" value="Unassembled WGS sequence"/>
</dbReference>
<evidence type="ECO:0000256" key="7">
    <source>
        <dbReference type="ARBA" id="ARBA00022856"/>
    </source>
</evidence>
<dbReference type="Gene3D" id="1.20.1560.10">
    <property type="entry name" value="ABC transporter type 1, transmembrane domain"/>
    <property type="match status" value="2"/>
</dbReference>
<evidence type="ECO:0000256" key="4">
    <source>
        <dbReference type="ARBA" id="ARBA00022692"/>
    </source>
</evidence>
<dbReference type="SMART" id="SM00382">
    <property type="entry name" value="AAA"/>
    <property type="match status" value="1"/>
</dbReference>
<keyword evidence="5" id="KW-0547">Nucleotide-binding</keyword>
<dbReference type="Gene3D" id="3.40.50.300">
    <property type="entry name" value="P-loop containing nucleotide triphosphate hydrolases"/>
    <property type="match status" value="1"/>
</dbReference>
<dbReference type="GO" id="GO:0016020">
    <property type="term" value="C:membrane"/>
    <property type="evidence" value="ECO:0007669"/>
    <property type="project" value="InterPro"/>
</dbReference>
<feature type="transmembrane region" description="Helical" evidence="11">
    <location>
        <begin position="86"/>
        <end position="106"/>
    </location>
</feature>
<keyword evidence="3" id="KW-0813">Transport</keyword>
<protein>
    <submittedName>
        <fullName evidence="14">Uncharacterized protein</fullName>
    </submittedName>
</protein>
<keyword evidence="4 11" id="KW-0812">Transmembrane</keyword>
<evidence type="ECO:0000256" key="1">
    <source>
        <dbReference type="ARBA" id="ARBA00004127"/>
    </source>
</evidence>
<keyword evidence="7" id="KW-0571">Peptide transport</keyword>
<keyword evidence="10 11" id="KW-0472">Membrane</keyword>
<dbReference type="InterPro" id="IPR003593">
    <property type="entry name" value="AAA+_ATPase"/>
</dbReference>
<comment type="similarity">
    <text evidence="2">Belongs to the ABC transporter superfamily. ABCB family. MHC peptide exporter (TC 3.A.1.209) subfamily.</text>
</comment>
<dbReference type="PIRSF" id="PIRSF002773">
    <property type="entry name" value="ABC_prm/ATPase_B"/>
    <property type="match status" value="1"/>
</dbReference>
<dbReference type="PANTHER" id="PTHR43394:SF19">
    <property type="entry name" value="ABC TRANSPORTER B FAMILY"/>
    <property type="match status" value="1"/>
</dbReference>
<dbReference type="Pfam" id="PF00005">
    <property type="entry name" value="ABC_tran"/>
    <property type="match status" value="1"/>
</dbReference>
<dbReference type="Pfam" id="PF00664">
    <property type="entry name" value="ABC_membrane"/>
    <property type="match status" value="1"/>
</dbReference>
<dbReference type="InterPro" id="IPR027417">
    <property type="entry name" value="P-loop_NTPase"/>
</dbReference>
<feature type="transmembrane region" description="Helical" evidence="11">
    <location>
        <begin position="368"/>
        <end position="390"/>
    </location>
</feature>
<dbReference type="SUPFAM" id="SSF90123">
    <property type="entry name" value="ABC transporter transmembrane region"/>
    <property type="match status" value="1"/>
</dbReference>
<evidence type="ECO:0000259" key="12">
    <source>
        <dbReference type="PROSITE" id="PS50893"/>
    </source>
</evidence>
<evidence type="ECO:0000256" key="9">
    <source>
        <dbReference type="ARBA" id="ARBA00022989"/>
    </source>
</evidence>
<feature type="domain" description="ABC transporter" evidence="12">
    <location>
        <begin position="554"/>
        <end position="791"/>
    </location>
</feature>
<dbReference type="PROSITE" id="PS00211">
    <property type="entry name" value="ABC_TRANSPORTER_1"/>
    <property type="match status" value="1"/>
</dbReference>
<dbReference type="CDD" id="cd18572">
    <property type="entry name" value="ABC_6TM_TAP"/>
    <property type="match status" value="1"/>
</dbReference>
<evidence type="ECO:0000256" key="10">
    <source>
        <dbReference type="ARBA" id="ARBA00023136"/>
    </source>
</evidence>
<evidence type="ECO:0000256" key="6">
    <source>
        <dbReference type="ARBA" id="ARBA00022840"/>
    </source>
</evidence>
<evidence type="ECO:0000256" key="5">
    <source>
        <dbReference type="ARBA" id="ARBA00022741"/>
    </source>
</evidence>
<dbReference type="FunFam" id="3.40.50.300:FF:000140">
    <property type="entry name" value="Lipid A export ATP-binding/permease protein MsbA"/>
    <property type="match status" value="1"/>
</dbReference>
<keyword evidence="6" id="KW-0067">ATP-binding</keyword>
<dbReference type="PROSITE" id="PS50893">
    <property type="entry name" value="ABC_TRANSPORTER_2"/>
    <property type="match status" value="1"/>
</dbReference>
<dbReference type="InterPro" id="IPR039421">
    <property type="entry name" value="Type_1_exporter"/>
</dbReference>
<dbReference type="SUPFAM" id="SSF52540">
    <property type="entry name" value="P-loop containing nucleoside triphosphate hydrolases"/>
    <property type="match status" value="1"/>
</dbReference>
<evidence type="ECO:0000256" key="11">
    <source>
        <dbReference type="SAM" id="Phobius"/>
    </source>
</evidence>
<proteinExistence type="inferred from homology"/>
<dbReference type="PANTHER" id="PTHR43394">
    <property type="entry name" value="ATP-DEPENDENT PERMEASE MDL1, MITOCHONDRIAL"/>
    <property type="match status" value="1"/>
</dbReference>
<accession>A0A815IPM3</accession>
<dbReference type="EMBL" id="CAJNOM010000336">
    <property type="protein sequence ID" value="CAF1369145.1"/>
    <property type="molecule type" value="Genomic_DNA"/>
</dbReference>
<feature type="transmembrane region" description="Helical" evidence="11">
    <location>
        <begin position="126"/>
        <end position="149"/>
    </location>
</feature>
<dbReference type="GO" id="GO:0016887">
    <property type="term" value="F:ATP hydrolysis activity"/>
    <property type="evidence" value="ECO:0007669"/>
    <property type="project" value="InterPro"/>
</dbReference>
<reference evidence="14" key="1">
    <citation type="submission" date="2021-02" db="EMBL/GenBank/DDBJ databases">
        <authorList>
            <person name="Nowell W R."/>
        </authorList>
    </citation>
    <scope>NUCLEOTIDE SEQUENCE</scope>
</reference>
<sequence>MSWYHILRLIPTIYAILIIITITCIFTRGFTNIHLNLIDKLYSFDYPRTYVELYFLMLFDSFVLIFSSFVIFLFKRCQRFKYFRVVLIIFQLITYVYSLSKFLVFYEWTNVRNATSPYQFDRFDYLAIIFIPLFALGGIFIWIIFFRIINIKHTDPERQLLINEPTRSYTEEIDPLLVEIEDGSTKSTKNENKDLKIQIKETSGLWWRIIKLGKQEWKLYIIGFCSLLIAASSNFNNFSFNQYVSSTIFFLAEMFQPYFSGEIISCVVDKNWHKFLTNIFWYLGISVIFVITSGLRGFIFSITLTNLIQRLRDTVFTRILKQDIEFFDETKTGEITSRLASDITTVSEAVSLNLNIFLRSTVQTIGTIIMMLVLSWNLFLLVLITGPLAFGTGKLYGDLMANQQKKVQDALAESNSLAEEAIATIRTVKSFANEDEEIRLFHKKNDLVRKFSIRQALYYFGYLWNGQILIVLLNLGTLAYGGHLAMNNRLSVSNFVSFILYQQRLGDALDAINGVYADLMKASGASVKLFEYIDRIPKITNNGIEKPNQFQGRIEFKNVSFAFPNRKNDKVLKNISFTVQPGEQVALVGPSGSGKTTCISLLEHFYEADEGEILIDGIPVQNYDYKFYHEKVSLVSQEPVLHARSIRDNIQYGLIEKKPQDEIELVSQMANAHLFISQFQCKYDTECGERGVQMAGGQKQRIALARALIRSPNVLLLDEATSALDAEAEAQVQEAIARTVIGRTVLVIAHRLSTIRNANKILVLQYGEIVEEGTHIDLMRKRGLYYQLVKRQTEQNEIEIKDHSIHHHNTNNNTTMLMDVPLTDKKYSTSFNAKDSI</sequence>
<gene>
    <name evidence="14" type="ORF">QVE165_LOCUS35001</name>
</gene>
<feature type="domain" description="ABC transmembrane type-1" evidence="13">
    <location>
        <begin position="244"/>
        <end position="521"/>
    </location>
</feature>
<evidence type="ECO:0000313" key="14">
    <source>
        <dbReference type="EMBL" id="CAF1369145.1"/>
    </source>
</evidence>
<keyword evidence="8" id="KW-1278">Translocase</keyword>
<dbReference type="PROSITE" id="PS50929">
    <property type="entry name" value="ABC_TM1F"/>
    <property type="match status" value="1"/>
</dbReference>
<dbReference type="AlphaFoldDB" id="A0A815IPM3"/>
<feature type="transmembrane region" description="Helical" evidence="11">
    <location>
        <begin position="53"/>
        <end position="74"/>
    </location>
</feature>
<dbReference type="InterPro" id="IPR017871">
    <property type="entry name" value="ABC_transporter-like_CS"/>
</dbReference>
<dbReference type="GO" id="GO:0012505">
    <property type="term" value="C:endomembrane system"/>
    <property type="evidence" value="ECO:0007669"/>
    <property type="project" value="UniProtKB-SubCell"/>
</dbReference>
<evidence type="ECO:0000256" key="8">
    <source>
        <dbReference type="ARBA" id="ARBA00022967"/>
    </source>
</evidence>
<evidence type="ECO:0000256" key="2">
    <source>
        <dbReference type="ARBA" id="ARBA00006493"/>
    </source>
</evidence>
<dbReference type="InterPro" id="IPR036640">
    <property type="entry name" value="ABC1_TM_sf"/>
</dbReference>
<comment type="subcellular location">
    <subcellularLocation>
        <location evidence="1">Endomembrane system</location>
        <topology evidence="1">Multi-pass membrane protein</topology>
    </subcellularLocation>
</comment>
<comment type="caution">
    <text evidence="14">The sequence shown here is derived from an EMBL/GenBank/DDBJ whole genome shotgun (WGS) entry which is preliminary data.</text>
</comment>